<dbReference type="EMBL" id="DF842145">
    <property type="protein sequence ID" value="GAT46228.1"/>
    <property type="molecule type" value="Genomic_DNA"/>
</dbReference>
<protein>
    <submittedName>
        <fullName evidence="1">Uncharacterized protein</fullName>
    </submittedName>
</protein>
<sequence length="217" mass="24211">MPFPSYSIYKAHFRVDPRLDDPAQRILPPPMNQLYYRSPPLSRIASSSNTGSTQCVRCILFPADANRQPSVVQMMTSPMAFTAQTGPRMPHPEVHMDSIAPVVAGGRAWDYHIYESLEGIYESLEGVSRHLSQPYIFFFPILSQDGLPFPVNGSIRDIQGHGFTEHNAWRGNIVVGKFTDRNAPFESFMDAGLADLSIIRNLIRSQGSPRPLGGLYS</sequence>
<gene>
    <name evidence="1" type="ORF">MCHLO_03765</name>
</gene>
<dbReference type="Proteomes" id="UP000815677">
    <property type="component" value="Unassembled WGS sequence"/>
</dbReference>
<organism evidence="1 2">
    <name type="scientific">Mycena chlorophos</name>
    <name type="common">Agaric fungus</name>
    <name type="synonym">Agaricus chlorophos</name>
    <dbReference type="NCBI Taxonomy" id="658473"/>
    <lineage>
        <taxon>Eukaryota</taxon>
        <taxon>Fungi</taxon>
        <taxon>Dikarya</taxon>
        <taxon>Basidiomycota</taxon>
        <taxon>Agaricomycotina</taxon>
        <taxon>Agaricomycetes</taxon>
        <taxon>Agaricomycetidae</taxon>
        <taxon>Agaricales</taxon>
        <taxon>Marasmiineae</taxon>
        <taxon>Mycenaceae</taxon>
        <taxon>Mycena</taxon>
    </lineage>
</organism>
<evidence type="ECO:0000313" key="1">
    <source>
        <dbReference type="EMBL" id="GAT46228.1"/>
    </source>
</evidence>
<accession>A0ABQ0L515</accession>
<proteinExistence type="predicted"/>
<name>A0ABQ0L515_MYCCL</name>
<reference evidence="1" key="1">
    <citation type="submission" date="2014-09" db="EMBL/GenBank/DDBJ databases">
        <title>Genome sequence of the luminous mushroom Mycena chlorophos for searching fungal bioluminescence genes.</title>
        <authorList>
            <person name="Tanaka Y."/>
            <person name="Kasuga D."/>
            <person name="Oba Y."/>
            <person name="Hase S."/>
            <person name="Sato K."/>
            <person name="Oba Y."/>
            <person name="Sakakibara Y."/>
        </authorList>
    </citation>
    <scope>NUCLEOTIDE SEQUENCE</scope>
</reference>
<evidence type="ECO:0000313" key="2">
    <source>
        <dbReference type="Proteomes" id="UP000815677"/>
    </source>
</evidence>
<keyword evidence="2" id="KW-1185">Reference proteome</keyword>